<evidence type="ECO:0000313" key="1">
    <source>
        <dbReference type="EMBL" id="SVD16372.1"/>
    </source>
</evidence>
<sequence>EWKDGYKWNIEYKNKYGQILRRWVNGVLQK</sequence>
<dbReference type="AlphaFoldDB" id="A0A382T3J2"/>
<organism evidence="1">
    <name type="scientific">marine metagenome</name>
    <dbReference type="NCBI Taxonomy" id="408172"/>
    <lineage>
        <taxon>unclassified sequences</taxon>
        <taxon>metagenomes</taxon>
        <taxon>ecological metagenomes</taxon>
    </lineage>
</organism>
<name>A0A382T3J2_9ZZZZ</name>
<protein>
    <submittedName>
        <fullName evidence="1">Uncharacterized protein</fullName>
    </submittedName>
</protein>
<gene>
    <name evidence="1" type="ORF">METZ01_LOCUS369226</name>
</gene>
<reference evidence="1" key="1">
    <citation type="submission" date="2018-05" db="EMBL/GenBank/DDBJ databases">
        <authorList>
            <person name="Lanie J.A."/>
            <person name="Ng W.-L."/>
            <person name="Kazmierczak K.M."/>
            <person name="Andrzejewski T.M."/>
            <person name="Davidsen T.M."/>
            <person name="Wayne K.J."/>
            <person name="Tettelin H."/>
            <person name="Glass J.I."/>
            <person name="Rusch D."/>
            <person name="Podicherti R."/>
            <person name="Tsui H.-C.T."/>
            <person name="Winkler M.E."/>
        </authorList>
    </citation>
    <scope>NUCLEOTIDE SEQUENCE</scope>
</reference>
<dbReference type="EMBL" id="UINC01133440">
    <property type="protein sequence ID" value="SVD16372.1"/>
    <property type="molecule type" value="Genomic_DNA"/>
</dbReference>
<feature type="non-terminal residue" evidence="1">
    <location>
        <position position="1"/>
    </location>
</feature>
<accession>A0A382T3J2</accession>
<proteinExistence type="predicted"/>